<keyword evidence="2" id="KW-1185">Reference proteome</keyword>
<dbReference type="InterPro" id="IPR045389">
    <property type="entry name" value="DUF6522"/>
</dbReference>
<accession>A0A0A0ENN4</accession>
<name>A0A0A0ENN4_9GAMM</name>
<evidence type="ECO:0000313" key="1">
    <source>
        <dbReference type="EMBL" id="KGM51835.1"/>
    </source>
</evidence>
<evidence type="ECO:0000313" key="2">
    <source>
        <dbReference type="Proteomes" id="UP000030017"/>
    </source>
</evidence>
<organism evidence="1 2">
    <name type="scientific">Lysobacter concretionis Ko07 = DSM 16239</name>
    <dbReference type="NCBI Taxonomy" id="1122185"/>
    <lineage>
        <taxon>Bacteria</taxon>
        <taxon>Pseudomonadati</taxon>
        <taxon>Pseudomonadota</taxon>
        <taxon>Gammaproteobacteria</taxon>
        <taxon>Lysobacterales</taxon>
        <taxon>Lysobacteraceae</taxon>
        <taxon>Novilysobacter</taxon>
    </lineage>
</organism>
<reference evidence="1 2" key="1">
    <citation type="submission" date="2013-08" db="EMBL/GenBank/DDBJ databases">
        <title>Genome sequencing of Lysobacter.</title>
        <authorList>
            <person name="Zhang S."/>
            <person name="Wang G."/>
        </authorList>
    </citation>
    <scope>NUCLEOTIDE SEQUENCE [LARGE SCALE GENOMIC DNA]</scope>
    <source>
        <strain evidence="1 2">Ko07</strain>
    </source>
</reference>
<dbReference type="AlphaFoldDB" id="A0A0A0ENN4"/>
<dbReference type="Pfam" id="PF20132">
    <property type="entry name" value="DUF6522"/>
    <property type="match status" value="1"/>
</dbReference>
<proteinExistence type="predicted"/>
<protein>
    <submittedName>
        <fullName evidence="1">Uncharacterized protein</fullName>
    </submittedName>
</protein>
<gene>
    <name evidence="1" type="ORF">N792_09335</name>
</gene>
<dbReference type="Proteomes" id="UP000030017">
    <property type="component" value="Unassembled WGS sequence"/>
</dbReference>
<dbReference type="EMBL" id="AVPS01000005">
    <property type="protein sequence ID" value="KGM51835.1"/>
    <property type="molecule type" value="Genomic_DNA"/>
</dbReference>
<sequence length="83" mass="9214">MEVNPTHTLEVDGALVARGLALAVSEFQTLMERRQITVLCERGTDEDEGLFRASFYHEGRRVRLVLDSSGAPVSVDIRAPDRS</sequence>
<dbReference type="eggNOG" id="ENOG5032Y8V">
    <property type="taxonomic scope" value="Bacteria"/>
</dbReference>
<comment type="caution">
    <text evidence="1">The sequence shown here is derived from an EMBL/GenBank/DDBJ whole genome shotgun (WGS) entry which is preliminary data.</text>
</comment>